<proteinExistence type="predicted"/>
<evidence type="ECO:0000313" key="1">
    <source>
        <dbReference type="EMBL" id="SEI22183.1"/>
    </source>
</evidence>
<sequence>MAACFSLLTGCVPIQPIKRASSGQGSGLDTETAERRKVEDDLFANAKSAGKVILVVPTASLDSLNVDFKNNDSTMEFLKLRSAVTDWTNTHDPSSTFKVGYDTQTTDIGTEHGSYFQVVFGRTLYKIYLINPGHYSISGLSYDLPRTPAFATPGDRGGRPSALGYATFEPKSFREYDRGQKWEDATYRTETVEQKVCTQVRVVNGECTYVDKQTYDVRRQTGAAGWRESITQRDVEGRTVTVHLAKEFATFDVAAGEVVLIDGFFADPPSINYDAESCKQTQQSQMRCELKQVKMVKILGEVDQVLHAQNPADYGFPKMAGVLKQLTYRPIKVQARKVSGQSAWGPTYLLEVNR</sequence>
<dbReference type="AlphaFoldDB" id="A0A1H6NYQ8"/>
<organism evidence="1 2">
    <name type="scientific">Pseudomonas asplenii</name>
    <dbReference type="NCBI Taxonomy" id="53407"/>
    <lineage>
        <taxon>Bacteria</taxon>
        <taxon>Pseudomonadati</taxon>
        <taxon>Pseudomonadota</taxon>
        <taxon>Gammaproteobacteria</taxon>
        <taxon>Pseudomonadales</taxon>
        <taxon>Pseudomonadaceae</taxon>
        <taxon>Pseudomonas</taxon>
    </lineage>
</organism>
<dbReference type="Proteomes" id="UP000182272">
    <property type="component" value="Chromosome I"/>
</dbReference>
<name>A0A1H6NYQ8_9PSED</name>
<gene>
    <name evidence="1" type="ORF">SAMN05216581_4730</name>
</gene>
<reference evidence="1 2" key="1">
    <citation type="submission" date="2016-10" db="EMBL/GenBank/DDBJ databases">
        <authorList>
            <person name="de Groot N.N."/>
        </authorList>
    </citation>
    <scope>NUCLEOTIDE SEQUENCE [LARGE SCALE GENOMIC DNA]</scope>
    <source>
        <strain evidence="1 2">LMG 2158</strain>
    </source>
</reference>
<dbReference type="EMBL" id="LT629972">
    <property type="protein sequence ID" value="SEI22183.1"/>
    <property type="molecule type" value="Genomic_DNA"/>
</dbReference>
<accession>A0A1H6NYQ8</accession>
<protein>
    <submittedName>
        <fullName evidence="1">Uncharacterized protein</fullName>
    </submittedName>
</protein>
<evidence type="ECO:0000313" key="2">
    <source>
        <dbReference type="Proteomes" id="UP000182272"/>
    </source>
</evidence>